<comment type="caution">
    <text evidence="1">The sequence shown here is derived from an EMBL/GenBank/DDBJ whole genome shotgun (WGS) entry which is preliminary data.</text>
</comment>
<proteinExistence type="predicted"/>
<protein>
    <submittedName>
        <fullName evidence="1">Uncharacterized protein</fullName>
    </submittedName>
</protein>
<accession>A0A2S4UBC6</accession>
<dbReference type="AlphaFoldDB" id="A0A2S4UBC6"/>
<dbReference type="VEuPathDB" id="FungiDB:PSHT_09367"/>
<organism evidence="1 2">
    <name type="scientific">Puccinia striiformis</name>
    <dbReference type="NCBI Taxonomy" id="27350"/>
    <lineage>
        <taxon>Eukaryota</taxon>
        <taxon>Fungi</taxon>
        <taxon>Dikarya</taxon>
        <taxon>Basidiomycota</taxon>
        <taxon>Pucciniomycotina</taxon>
        <taxon>Pucciniomycetes</taxon>
        <taxon>Pucciniales</taxon>
        <taxon>Pucciniaceae</taxon>
        <taxon>Puccinia</taxon>
    </lineage>
</organism>
<gene>
    <name evidence="1" type="ORF">PSTT_16770</name>
</gene>
<dbReference type="Proteomes" id="UP000239156">
    <property type="component" value="Unassembled WGS sequence"/>
</dbReference>
<evidence type="ECO:0000313" key="1">
    <source>
        <dbReference type="EMBL" id="POV94595.1"/>
    </source>
</evidence>
<sequence length="102" mass="11515">MSWKAWDSVSASTIANCCGVTKIIKKSPDSCLEVINKGIENSTAALESQLNTLEFIGAVLPQNHMSISNLLDRKAKTTTPFKCVQMKRFLPWYKMTMTRKTW</sequence>
<keyword evidence="2" id="KW-1185">Reference proteome</keyword>
<dbReference type="EMBL" id="PKSL01000404">
    <property type="protein sequence ID" value="POV94595.1"/>
    <property type="molecule type" value="Genomic_DNA"/>
</dbReference>
<name>A0A2S4UBC6_9BASI</name>
<evidence type="ECO:0000313" key="2">
    <source>
        <dbReference type="Proteomes" id="UP000239156"/>
    </source>
</evidence>
<reference evidence="1" key="1">
    <citation type="submission" date="2017-12" db="EMBL/GenBank/DDBJ databases">
        <title>Gene loss provides genomic basis for host adaptation in cereal stripe rust fungi.</title>
        <authorList>
            <person name="Xia C."/>
        </authorList>
    </citation>
    <scope>NUCLEOTIDE SEQUENCE [LARGE SCALE GENOMIC DNA]</scope>
    <source>
        <strain evidence="1">93-210</strain>
    </source>
</reference>
<dbReference type="VEuPathDB" id="FungiDB:PSTT_16770"/>